<keyword evidence="3" id="KW-1185">Reference proteome</keyword>
<evidence type="ECO:0000256" key="1">
    <source>
        <dbReference type="SAM" id="Phobius"/>
    </source>
</evidence>
<keyword evidence="1" id="KW-0472">Membrane</keyword>
<evidence type="ECO:0000313" key="3">
    <source>
        <dbReference type="Proteomes" id="UP001415169"/>
    </source>
</evidence>
<evidence type="ECO:0000313" key="2">
    <source>
        <dbReference type="EMBL" id="GAA4165342.1"/>
    </source>
</evidence>
<keyword evidence="1" id="KW-0812">Transmembrane</keyword>
<dbReference type="EMBL" id="BAABBV010000002">
    <property type="protein sequence ID" value="GAA4165342.1"/>
    <property type="molecule type" value="Genomic_DNA"/>
</dbReference>
<sequence>MTTTESALATARGRLVAWRGPAAMAVMALGMLDTMAPGLGVVPAAAWVAVELVLAIVVAVPGRGARCCTPLAAHRALGLIVMAALTVAMAGMRAMPDASAGATMPGMQPDLGLTPLALAAAAAYVGWSLWRARQHGGRVEMLLAAASVALMASFTIA</sequence>
<feature type="transmembrane region" description="Helical" evidence="1">
    <location>
        <begin position="39"/>
        <end position="60"/>
    </location>
</feature>
<feature type="transmembrane region" description="Helical" evidence="1">
    <location>
        <begin position="72"/>
        <end position="92"/>
    </location>
</feature>
<reference evidence="2" key="2">
    <citation type="submission" date="2023-12" db="EMBL/GenBank/DDBJ databases">
        <authorList>
            <person name="Sun Q."/>
            <person name="Inoue M."/>
        </authorList>
    </citation>
    <scope>NUCLEOTIDE SEQUENCE</scope>
    <source>
        <strain evidence="2">JCM 17590</strain>
    </source>
</reference>
<feature type="transmembrane region" description="Helical" evidence="1">
    <location>
        <begin position="112"/>
        <end position="130"/>
    </location>
</feature>
<name>A0ABP7ZN26_9MICO</name>
<reference evidence="2" key="1">
    <citation type="journal article" date="2014" name="Int. J. Syst. Evol. Microbiol.">
        <title>Complete genome of a new Firmicutes species belonging to the dominant human colonic microbiota ('Ruminococcus bicirculans') reveals two chromosomes and a selective capacity to utilize plant glucans.</title>
        <authorList>
            <consortium name="NISC Comparative Sequencing Program"/>
            <person name="Wegmann U."/>
            <person name="Louis P."/>
            <person name="Goesmann A."/>
            <person name="Henrissat B."/>
            <person name="Duncan S.H."/>
            <person name="Flint H.J."/>
        </authorList>
    </citation>
    <scope>NUCLEOTIDE SEQUENCE</scope>
    <source>
        <strain evidence="2">JCM 17590</strain>
    </source>
</reference>
<gene>
    <name evidence="2" type="ORF">GCM10022286_28360</name>
</gene>
<proteinExistence type="predicted"/>
<comment type="caution">
    <text evidence="2">The sequence shown here is derived from an EMBL/GenBank/DDBJ whole genome shotgun (WGS) entry which is preliminary data.</text>
</comment>
<keyword evidence="1" id="KW-1133">Transmembrane helix</keyword>
<protein>
    <submittedName>
        <fullName evidence="2">Uncharacterized protein</fullName>
    </submittedName>
</protein>
<accession>A0ABP7ZN26</accession>
<feature type="transmembrane region" description="Helical" evidence="1">
    <location>
        <begin position="139"/>
        <end position="156"/>
    </location>
</feature>
<dbReference type="RefSeq" id="WP_344792537.1">
    <property type="nucleotide sequence ID" value="NZ_BAABBV010000002.1"/>
</dbReference>
<organism evidence="2 3">
    <name type="scientific">Gryllotalpicola daejeonensis</name>
    <dbReference type="NCBI Taxonomy" id="993087"/>
    <lineage>
        <taxon>Bacteria</taxon>
        <taxon>Bacillati</taxon>
        <taxon>Actinomycetota</taxon>
        <taxon>Actinomycetes</taxon>
        <taxon>Micrococcales</taxon>
        <taxon>Microbacteriaceae</taxon>
        <taxon>Gryllotalpicola</taxon>
    </lineage>
</organism>
<dbReference type="Proteomes" id="UP001415169">
    <property type="component" value="Unassembled WGS sequence"/>
</dbReference>